<evidence type="ECO:0000313" key="5">
    <source>
        <dbReference type="Proteomes" id="UP000007148"/>
    </source>
</evidence>
<feature type="region of interest" description="Disordered" evidence="2">
    <location>
        <begin position="681"/>
        <end position="764"/>
    </location>
</feature>
<feature type="compositionally biased region" description="Pro residues" evidence="2">
    <location>
        <begin position="512"/>
        <end position="523"/>
    </location>
</feature>
<feature type="domain" description="NADAR" evidence="3">
    <location>
        <begin position="884"/>
        <end position="985"/>
    </location>
</feature>
<dbReference type="OrthoDB" id="206452at2759"/>
<evidence type="ECO:0000259" key="3">
    <source>
        <dbReference type="Pfam" id="PF08719"/>
    </source>
</evidence>
<feature type="region of interest" description="Disordered" evidence="2">
    <location>
        <begin position="1"/>
        <end position="106"/>
    </location>
</feature>
<organism evidence="4 5">
    <name type="scientific">Serendipita indica (strain DSM 11827)</name>
    <name type="common">Root endophyte fungus</name>
    <name type="synonym">Piriformospora indica</name>
    <dbReference type="NCBI Taxonomy" id="1109443"/>
    <lineage>
        <taxon>Eukaryota</taxon>
        <taxon>Fungi</taxon>
        <taxon>Dikarya</taxon>
        <taxon>Basidiomycota</taxon>
        <taxon>Agaricomycotina</taxon>
        <taxon>Agaricomycetes</taxon>
        <taxon>Sebacinales</taxon>
        <taxon>Serendipitaceae</taxon>
        <taxon>Serendipita</taxon>
    </lineage>
</organism>
<feature type="compositionally biased region" description="Basic residues" evidence="2">
    <location>
        <begin position="289"/>
        <end position="299"/>
    </location>
</feature>
<keyword evidence="1" id="KW-0175">Coiled coil</keyword>
<dbReference type="HOGENOM" id="CLU_300363_0_0_1"/>
<feature type="compositionally biased region" description="Polar residues" evidence="2">
    <location>
        <begin position="64"/>
        <end position="78"/>
    </location>
</feature>
<feature type="region of interest" description="Disordered" evidence="2">
    <location>
        <begin position="828"/>
        <end position="850"/>
    </location>
</feature>
<feature type="coiled-coil region" evidence="1">
    <location>
        <begin position="374"/>
        <end position="401"/>
    </location>
</feature>
<evidence type="ECO:0000256" key="2">
    <source>
        <dbReference type="SAM" id="MobiDB-lite"/>
    </source>
</evidence>
<dbReference type="InterPro" id="IPR037238">
    <property type="entry name" value="YbiA-like_sf"/>
</dbReference>
<feature type="compositionally biased region" description="Pro residues" evidence="2">
    <location>
        <begin position="228"/>
        <end position="240"/>
    </location>
</feature>
<dbReference type="STRING" id="1109443.G4TCM7"/>
<sequence>MLHPTFAAYPGPLRNGGPADDSDEDTPLQGRAYARTPFPTQRMLGSPPEDTDSDVVVPGGRPRSYSNPTPSPFVNGNPGSAFGSPEYELGQVERGPYNPPQPGVMPAKSALRQSRRATMDQLRGGLPTIIGSPSVPGLPPDALFPNGQPVPPGYPVQQQRMGSVRGTPYVLRPGGMPTPMMHPQQQTPRVMSPMGSGMFPTPGPPQMIPIPTSGRPMHQMFPATPLPPGIGPYGKPPSQPPVSLSGMRTPMPAMGARPIPHVPGGHSVPGAMSMPVLPQQWPASAQPDRRRRRRHRRRRGNEDDDGSDSSASSRQEHHNPLPEPPRILPMPDVSPDGSIRVDSPPATNPFGKPEAPPKPPPNPLPVPPKSIIAEKNASAELEAANEAVKRAKEQTELAKAKAIQRLEAEAWREAGVPIGGDEENPVVPLIPGVTAPGVLPTAAEPPVTRKKARPTTIKKGEMVMSNVKTRKRGEESEEEEEEQEEEKPHGTIASGIGSLFKRISTRHRPEAPNGPPPPVAPKPPPKRGSKQPPPRPPPLPTHNSFDMPPNEPIIPRGTKRSTIDAPFRSQVITAGPTPTAQGFPANGQPMSFQAKPGMQQQPIYDPSTQEWYDPTSGQWWNPNTRKYYHKRAATVAPYVSGVKGEKEKGGGGLMSMLKRWTTNTAPDDQPRPITAQLIMPGSQRDGAPQQPIVVLPDHPHSGRQRRRTVSAGESGMPISWYGSRQRRQSGRTSTQTHQRPQIPPWGYGPHATPLDGQTGLPTDMMMGGPPGHVGQGNIYFSRKKDPYGAFRLDADYPVSWGGLEAPALNWFESGKFENVTTGLGSLGMGTGWTRPSTQAGDVTGRGSSGKRGAKRLLRGFLGGKKSEEGLKNSRMEYARARTEYSEMVLRARGAREVDRLVSQFTLEGAQREDWAQVYRPKLDEINFLKFQQNEVLLNMLLGTGNATIIFNSENAELGDGGHVNGATGHGRNELGHSLMRVREILLDRYAGDEEEGA</sequence>
<dbReference type="Pfam" id="PF08719">
    <property type="entry name" value="NADAR"/>
    <property type="match status" value="1"/>
</dbReference>
<comment type="caution">
    <text evidence="4">The sequence shown here is derived from an EMBL/GenBank/DDBJ whole genome shotgun (WGS) entry which is preliminary data.</text>
</comment>
<dbReference type="InterPro" id="IPR012816">
    <property type="entry name" value="NADAR"/>
</dbReference>
<name>G4TCM7_SERID</name>
<feature type="region of interest" description="Disordered" evidence="2">
    <location>
        <begin position="228"/>
        <end position="369"/>
    </location>
</feature>
<proteinExistence type="predicted"/>
<keyword evidence="5" id="KW-1185">Reference proteome</keyword>
<dbReference type="CDD" id="cd15457">
    <property type="entry name" value="NADAR"/>
    <property type="match status" value="1"/>
</dbReference>
<feature type="compositionally biased region" description="Pro residues" evidence="2">
    <location>
        <begin position="531"/>
        <end position="540"/>
    </location>
</feature>
<evidence type="ECO:0000313" key="4">
    <source>
        <dbReference type="EMBL" id="CCA69077.1"/>
    </source>
</evidence>
<evidence type="ECO:0000256" key="1">
    <source>
        <dbReference type="SAM" id="Coils"/>
    </source>
</evidence>
<dbReference type="Proteomes" id="UP000007148">
    <property type="component" value="Unassembled WGS sequence"/>
</dbReference>
<dbReference type="Gene3D" id="1.10.357.40">
    <property type="entry name" value="YbiA-like"/>
    <property type="match status" value="1"/>
</dbReference>
<protein>
    <recommendedName>
        <fullName evidence="3">NADAR domain-containing protein</fullName>
    </recommendedName>
</protein>
<accession>G4TCM7</accession>
<gene>
    <name evidence="4" type="ORF">PIIN_02935</name>
</gene>
<feature type="region of interest" description="Disordered" evidence="2">
    <location>
        <begin position="438"/>
        <end position="561"/>
    </location>
</feature>
<dbReference type="SUPFAM" id="SSF143990">
    <property type="entry name" value="YbiA-like"/>
    <property type="match status" value="1"/>
</dbReference>
<feature type="compositionally biased region" description="Pro residues" evidence="2">
    <location>
        <begin position="354"/>
        <end position="368"/>
    </location>
</feature>
<dbReference type="AlphaFoldDB" id="G4TCM7"/>
<feature type="compositionally biased region" description="Acidic residues" evidence="2">
    <location>
        <begin position="475"/>
        <end position="485"/>
    </location>
</feature>
<feature type="region of interest" description="Disordered" evidence="2">
    <location>
        <begin position="573"/>
        <end position="599"/>
    </location>
</feature>
<dbReference type="InParanoid" id="G4TCM7"/>
<dbReference type="EMBL" id="CAFZ01000046">
    <property type="protein sequence ID" value="CCA69077.1"/>
    <property type="molecule type" value="Genomic_DNA"/>
</dbReference>
<reference evidence="4 5" key="1">
    <citation type="journal article" date="2011" name="PLoS Pathog.">
        <title>Endophytic Life Strategies Decoded by Genome and Transcriptome Analyses of the Mutualistic Root Symbiont Piriformospora indica.</title>
        <authorList>
            <person name="Zuccaro A."/>
            <person name="Lahrmann U."/>
            <person name="Guldener U."/>
            <person name="Langen G."/>
            <person name="Pfiffi S."/>
            <person name="Biedenkopf D."/>
            <person name="Wong P."/>
            <person name="Samans B."/>
            <person name="Grimm C."/>
            <person name="Basiewicz M."/>
            <person name="Murat C."/>
            <person name="Martin F."/>
            <person name="Kogel K.H."/>
        </authorList>
    </citation>
    <scope>NUCLEOTIDE SEQUENCE [LARGE SCALE GENOMIC DNA]</scope>
    <source>
        <strain evidence="4 5">DSM 11827</strain>
    </source>
</reference>
<dbReference type="OMA" id="NTIRRPA"/>